<keyword evidence="6 9" id="KW-0648">Protein biosynthesis</keyword>
<evidence type="ECO:0000256" key="8">
    <source>
        <dbReference type="ARBA" id="ARBA00049339"/>
    </source>
</evidence>
<accession>A0A2H0TH79</accession>
<dbReference type="GO" id="GO:0005524">
    <property type="term" value="F:ATP binding"/>
    <property type="evidence" value="ECO:0007669"/>
    <property type="project" value="UniProtKB-UniRule"/>
</dbReference>
<dbReference type="InterPro" id="IPR001278">
    <property type="entry name" value="Arg-tRNA-ligase"/>
</dbReference>
<dbReference type="Gene3D" id="3.30.1360.70">
    <property type="entry name" value="Arginyl tRNA synthetase N-terminal domain"/>
    <property type="match status" value="1"/>
</dbReference>
<evidence type="ECO:0000256" key="3">
    <source>
        <dbReference type="ARBA" id="ARBA00022598"/>
    </source>
</evidence>
<dbReference type="CDD" id="cd00671">
    <property type="entry name" value="ArgRS_core"/>
    <property type="match status" value="1"/>
</dbReference>
<comment type="subcellular location">
    <subcellularLocation>
        <location evidence="9">Cytoplasm</location>
    </subcellularLocation>
</comment>
<dbReference type="Gene3D" id="1.10.730.10">
    <property type="entry name" value="Isoleucyl-tRNA Synthetase, Domain 1"/>
    <property type="match status" value="1"/>
</dbReference>
<comment type="caution">
    <text evidence="13">The sequence shown here is derived from an EMBL/GenBank/DDBJ whole genome shotgun (WGS) entry which is preliminary data.</text>
</comment>
<evidence type="ECO:0000256" key="7">
    <source>
        <dbReference type="ARBA" id="ARBA00023146"/>
    </source>
</evidence>
<keyword evidence="7 9" id="KW-0030">Aminoacyl-tRNA synthetase</keyword>
<dbReference type="HAMAP" id="MF_00123">
    <property type="entry name" value="Arg_tRNA_synth"/>
    <property type="match status" value="1"/>
</dbReference>
<dbReference type="InterPro" id="IPR009080">
    <property type="entry name" value="tRNAsynth_Ia_anticodon-bd"/>
</dbReference>
<proteinExistence type="inferred from homology"/>
<dbReference type="PROSITE" id="PS00178">
    <property type="entry name" value="AA_TRNA_LIGASE_I"/>
    <property type="match status" value="1"/>
</dbReference>
<dbReference type="GO" id="GO:0006420">
    <property type="term" value="P:arginyl-tRNA aminoacylation"/>
    <property type="evidence" value="ECO:0007669"/>
    <property type="project" value="UniProtKB-UniRule"/>
</dbReference>
<dbReference type="EC" id="6.1.1.19" evidence="9"/>
<evidence type="ECO:0000256" key="6">
    <source>
        <dbReference type="ARBA" id="ARBA00022917"/>
    </source>
</evidence>
<dbReference type="InterPro" id="IPR005148">
    <property type="entry name" value="Arg-tRNA-synth_N"/>
</dbReference>
<keyword evidence="2 9" id="KW-0963">Cytoplasm</keyword>
<evidence type="ECO:0000256" key="1">
    <source>
        <dbReference type="ARBA" id="ARBA00005594"/>
    </source>
</evidence>
<dbReference type="EMBL" id="PFCN01000024">
    <property type="protein sequence ID" value="PIR70334.1"/>
    <property type="molecule type" value="Genomic_DNA"/>
</dbReference>
<dbReference type="SMART" id="SM01016">
    <property type="entry name" value="Arg_tRNA_synt_N"/>
    <property type="match status" value="1"/>
</dbReference>
<evidence type="ECO:0000259" key="12">
    <source>
        <dbReference type="SMART" id="SM01016"/>
    </source>
</evidence>
<reference evidence="14" key="1">
    <citation type="submission" date="2017-09" db="EMBL/GenBank/DDBJ databases">
        <title>Depth-based differentiation of microbial function through sediment-hosted aquifers and enrichment of novel symbionts in the deep terrestrial subsurface.</title>
        <authorList>
            <person name="Probst A.J."/>
            <person name="Ladd B."/>
            <person name="Jarett J.K."/>
            <person name="Geller-Mcgrath D.E."/>
            <person name="Sieber C.M.K."/>
            <person name="Emerson J.B."/>
            <person name="Anantharaman K."/>
            <person name="Thomas B.C."/>
            <person name="Malmstrom R."/>
            <person name="Stieglmeier M."/>
            <person name="Klingl A."/>
            <person name="Woyke T."/>
            <person name="Ryan C.M."/>
            <person name="Banfield J.F."/>
        </authorList>
    </citation>
    <scope>NUCLEOTIDE SEQUENCE [LARGE SCALE GENOMIC DNA]</scope>
</reference>
<evidence type="ECO:0000256" key="9">
    <source>
        <dbReference type="HAMAP-Rule" id="MF_00123"/>
    </source>
</evidence>
<evidence type="ECO:0000256" key="5">
    <source>
        <dbReference type="ARBA" id="ARBA00022840"/>
    </source>
</evidence>
<keyword evidence="5 9" id="KW-0067">ATP-binding</keyword>
<dbReference type="NCBIfam" id="TIGR00456">
    <property type="entry name" value="argS"/>
    <property type="match status" value="1"/>
</dbReference>
<dbReference type="SUPFAM" id="SSF55190">
    <property type="entry name" value="Arginyl-tRNA synthetase (ArgRS), N-terminal 'additional' domain"/>
    <property type="match status" value="1"/>
</dbReference>
<feature type="domain" description="DALR anticodon binding" evidence="11">
    <location>
        <begin position="414"/>
        <end position="531"/>
    </location>
</feature>
<evidence type="ECO:0000313" key="14">
    <source>
        <dbReference type="Proteomes" id="UP000229383"/>
    </source>
</evidence>
<dbReference type="SUPFAM" id="SSF47323">
    <property type="entry name" value="Anticodon-binding domain of a subclass of class I aminoacyl-tRNA synthetases"/>
    <property type="match status" value="1"/>
</dbReference>
<dbReference type="InterPro" id="IPR035684">
    <property type="entry name" value="ArgRS_core"/>
</dbReference>
<organism evidence="13 14">
    <name type="scientific">Candidatus Niyogibacteria bacterium CG10_big_fil_rev_8_21_14_0_10_42_19</name>
    <dbReference type="NCBI Taxonomy" id="1974725"/>
    <lineage>
        <taxon>Bacteria</taxon>
        <taxon>Candidatus Niyogiibacteriota</taxon>
    </lineage>
</organism>
<name>A0A2H0TH79_9BACT</name>
<dbReference type="Gene3D" id="3.40.50.620">
    <property type="entry name" value="HUPs"/>
    <property type="match status" value="1"/>
</dbReference>
<keyword evidence="4 9" id="KW-0547">Nucleotide-binding</keyword>
<comment type="catalytic activity">
    <reaction evidence="8 9">
        <text>tRNA(Arg) + L-arginine + ATP = L-arginyl-tRNA(Arg) + AMP + diphosphate</text>
        <dbReference type="Rhea" id="RHEA:20301"/>
        <dbReference type="Rhea" id="RHEA-COMP:9658"/>
        <dbReference type="Rhea" id="RHEA-COMP:9673"/>
        <dbReference type="ChEBI" id="CHEBI:30616"/>
        <dbReference type="ChEBI" id="CHEBI:32682"/>
        <dbReference type="ChEBI" id="CHEBI:33019"/>
        <dbReference type="ChEBI" id="CHEBI:78442"/>
        <dbReference type="ChEBI" id="CHEBI:78513"/>
        <dbReference type="ChEBI" id="CHEBI:456215"/>
        <dbReference type="EC" id="6.1.1.19"/>
    </reaction>
</comment>
<evidence type="ECO:0000256" key="4">
    <source>
        <dbReference type="ARBA" id="ARBA00022741"/>
    </source>
</evidence>
<evidence type="ECO:0000259" key="11">
    <source>
        <dbReference type="SMART" id="SM00836"/>
    </source>
</evidence>
<dbReference type="InterPro" id="IPR014729">
    <property type="entry name" value="Rossmann-like_a/b/a_fold"/>
</dbReference>
<dbReference type="PRINTS" id="PR01038">
    <property type="entry name" value="TRNASYNTHARG"/>
</dbReference>
<dbReference type="PANTHER" id="PTHR11956:SF5">
    <property type="entry name" value="ARGININE--TRNA LIGASE, CYTOPLASMIC"/>
    <property type="match status" value="1"/>
</dbReference>
<dbReference type="PANTHER" id="PTHR11956">
    <property type="entry name" value="ARGINYL-TRNA SYNTHETASE"/>
    <property type="match status" value="1"/>
</dbReference>
<feature type="domain" description="Arginyl tRNA synthetase N-terminal" evidence="12">
    <location>
        <begin position="4"/>
        <end position="87"/>
    </location>
</feature>
<protein>
    <recommendedName>
        <fullName evidence="9">Arginine--tRNA ligase</fullName>
        <ecNumber evidence="9">6.1.1.19</ecNumber>
    </recommendedName>
    <alternativeName>
        <fullName evidence="9">Arginyl-tRNA synthetase</fullName>
        <shortName evidence="9">ArgRS</shortName>
    </alternativeName>
</protein>
<sequence length="531" mass="61300">MLYNEIRDSIHKAVVKTYGKIEVPNFSVETPANTAHGDFSTNVAFVLAKQLKKSPTDIAGELIYSLVKDLPKFDIKVLPPGFINFWLSEEALKSEFLNIFKRREKYGQSMTKKEKVLVEFLSANPTGPIHIGNGRGAFFGDVLVKILKRRGYGAKSEYYINNAKASEQIKNLGKTGQGKYDAYPYVFDMYIKDNPALVKKIKKMTPANAGFTLARFIQEKNKKIIEKKLNIKYDNYFSEESLFASGEVQKMKKFLAKKDLVYEKDGALWFKAEKFGDTEDRVLLRSTGEPTYFLTDIVYHFNKLKKRKFHRIVNIWGADHHGYAPRLKASLKALGFEEENIQIIITQFVRLVEQGKEVKMSKRKGKFITLEDLVGEVGLDAARFFFLEKTSDTHMDFDLKLARERSVKNPVYYIQYAHARIANILKKAGRKKIVPRKGGYKYLREKEEIVLIKKLIFFPGVFQEIAEDNHVNRLTKYAYELARDFHNFYERHRVITEDKDIYEERLGLVYASGVVFKIILDTLGISAPDKM</sequence>
<evidence type="ECO:0000313" key="13">
    <source>
        <dbReference type="EMBL" id="PIR70334.1"/>
    </source>
</evidence>
<dbReference type="Pfam" id="PF00750">
    <property type="entry name" value="tRNA-synt_1d"/>
    <property type="match status" value="1"/>
</dbReference>
<dbReference type="GO" id="GO:0005737">
    <property type="term" value="C:cytoplasm"/>
    <property type="evidence" value="ECO:0007669"/>
    <property type="project" value="UniProtKB-SubCell"/>
</dbReference>
<dbReference type="InterPro" id="IPR001412">
    <property type="entry name" value="aa-tRNA-synth_I_CS"/>
</dbReference>
<dbReference type="Proteomes" id="UP000229383">
    <property type="component" value="Unassembled WGS sequence"/>
</dbReference>
<dbReference type="AlphaFoldDB" id="A0A2H0TH79"/>
<evidence type="ECO:0000256" key="10">
    <source>
        <dbReference type="RuleBase" id="RU363038"/>
    </source>
</evidence>
<dbReference type="GO" id="GO:0004814">
    <property type="term" value="F:arginine-tRNA ligase activity"/>
    <property type="evidence" value="ECO:0007669"/>
    <property type="project" value="UniProtKB-UniRule"/>
</dbReference>
<dbReference type="InterPro" id="IPR008909">
    <property type="entry name" value="DALR_anticod-bd"/>
</dbReference>
<dbReference type="SUPFAM" id="SSF52374">
    <property type="entry name" value="Nucleotidylyl transferase"/>
    <property type="match status" value="1"/>
</dbReference>
<dbReference type="SMART" id="SM00836">
    <property type="entry name" value="DALR_1"/>
    <property type="match status" value="1"/>
</dbReference>
<gene>
    <name evidence="9" type="primary">argS</name>
    <name evidence="13" type="ORF">COU46_02025</name>
</gene>
<comment type="subunit">
    <text evidence="9">Monomer.</text>
</comment>
<comment type="similarity">
    <text evidence="1 9 10">Belongs to the class-I aminoacyl-tRNA synthetase family.</text>
</comment>
<dbReference type="InterPro" id="IPR036695">
    <property type="entry name" value="Arg-tRNA-synth_N_sf"/>
</dbReference>
<feature type="short sequence motif" description="'HIGH' region" evidence="9">
    <location>
        <begin position="123"/>
        <end position="133"/>
    </location>
</feature>
<evidence type="ECO:0000256" key="2">
    <source>
        <dbReference type="ARBA" id="ARBA00022490"/>
    </source>
</evidence>
<keyword evidence="3 9" id="KW-0436">Ligase</keyword>
<dbReference type="Pfam" id="PF05746">
    <property type="entry name" value="DALR_1"/>
    <property type="match status" value="1"/>
</dbReference>
<dbReference type="Pfam" id="PF03485">
    <property type="entry name" value="Arg_tRNA_synt_N"/>
    <property type="match status" value="1"/>
</dbReference>